<dbReference type="InterPro" id="IPR008914">
    <property type="entry name" value="PEBP"/>
</dbReference>
<dbReference type="AlphaFoldDB" id="A0A1U9YZV7"/>
<evidence type="ECO:0000313" key="2">
    <source>
        <dbReference type="EMBL" id="AQZ50983.1"/>
    </source>
</evidence>
<name>A0A1U9YZV7_9HYPH</name>
<feature type="chain" id="PRO_5010705436" evidence="1">
    <location>
        <begin position="36"/>
        <end position="189"/>
    </location>
</feature>
<dbReference type="PANTHER" id="PTHR30289">
    <property type="entry name" value="UNCHARACTERIZED PROTEIN YBCL-RELATED"/>
    <property type="match status" value="1"/>
</dbReference>
<feature type="signal peptide" evidence="1">
    <location>
        <begin position="1"/>
        <end position="35"/>
    </location>
</feature>
<dbReference type="EMBL" id="CP020330">
    <property type="protein sequence ID" value="AQZ50983.1"/>
    <property type="molecule type" value="Genomic_DNA"/>
</dbReference>
<dbReference type="eggNOG" id="COG1881">
    <property type="taxonomic scope" value="Bacteria"/>
</dbReference>
<accession>A0A1U9YZV7</accession>
<evidence type="ECO:0000313" key="3">
    <source>
        <dbReference type="Proteomes" id="UP000191135"/>
    </source>
</evidence>
<organism evidence="2 3">
    <name type="scientific">Martelella mediterranea DSM 17316</name>
    <dbReference type="NCBI Taxonomy" id="1122214"/>
    <lineage>
        <taxon>Bacteria</taxon>
        <taxon>Pseudomonadati</taxon>
        <taxon>Pseudomonadota</taxon>
        <taxon>Alphaproteobacteria</taxon>
        <taxon>Hyphomicrobiales</taxon>
        <taxon>Aurantimonadaceae</taxon>
        <taxon>Martelella</taxon>
    </lineage>
</organism>
<dbReference type="Pfam" id="PF01161">
    <property type="entry name" value="PBP"/>
    <property type="match status" value="1"/>
</dbReference>
<dbReference type="STRING" id="1122214.Mame_01634"/>
<dbReference type="SUPFAM" id="SSF49777">
    <property type="entry name" value="PEBP-like"/>
    <property type="match status" value="1"/>
</dbReference>
<dbReference type="Gene3D" id="3.90.280.10">
    <property type="entry name" value="PEBP-like"/>
    <property type="match status" value="1"/>
</dbReference>
<dbReference type="KEGG" id="mmed:Mame_01634"/>
<sequence precursor="true">MKLRPNKGHALASNPACRALTLLAFAALLPTSALAMELTSPSFDDGGRIPDRHALRGLGCLGQNVSPALDWRDAPEATKSFAVTMFDPDAPTGSGWWHWVLVNIPADATGLAEGARPGTAIATRTDFGMAGYGGPCPPVGAEPHRYVITVYALDVDNLPLDSLSSGAMASFMINSHLLDKASITGYFGR</sequence>
<dbReference type="CDD" id="cd00865">
    <property type="entry name" value="PEBP_bact_arch"/>
    <property type="match status" value="1"/>
</dbReference>
<dbReference type="RefSeq" id="WP_018066216.1">
    <property type="nucleotide sequence ID" value="NZ_AQWH01000020.1"/>
</dbReference>
<dbReference type="InterPro" id="IPR036610">
    <property type="entry name" value="PEBP-like_sf"/>
</dbReference>
<dbReference type="Proteomes" id="UP000191135">
    <property type="component" value="Chromosome"/>
</dbReference>
<keyword evidence="1" id="KW-0732">Signal</keyword>
<dbReference type="PANTHER" id="PTHR30289:SF1">
    <property type="entry name" value="PEBP (PHOSPHATIDYLETHANOLAMINE-BINDING PROTEIN) FAMILY PROTEIN"/>
    <property type="match status" value="1"/>
</dbReference>
<reference evidence="2 3" key="1">
    <citation type="submission" date="2017-03" db="EMBL/GenBank/DDBJ databases">
        <title>Foreign affairs: Plasmid Transfer between Roseobacters and Rhizobia.</title>
        <authorList>
            <person name="Bartling P."/>
            <person name="Bunk B."/>
            <person name="Overmann J."/>
            <person name="Brinkmann H."/>
            <person name="Petersen J."/>
        </authorList>
    </citation>
    <scope>NUCLEOTIDE SEQUENCE [LARGE SCALE GENOMIC DNA]</scope>
    <source>
        <strain evidence="2 3">MACL11</strain>
    </source>
</reference>
<dbReference type="InterPro" id="IPR005247">
    <property type="entry name" value="YbhB_YbcL/LppC-like"/>
</dbReference>
<proteinExistence type="predicted"/>
<dbReference type="NCBIfam" id="TIGR00481">
    <property type="entry name" value="YbhB/YbcL family Raf kinase inhibitor-like protein"/>
    <property type="match status" value="1"/>
</dbReference>
<gene>
    <name evidence="2" type="ORF">Mame_01634</name>
</gene>
<protein>
    <submittedName>
        <fullName evidence="2">Putative kinase inhibitor protein</fullName>
    </submittedName>
</protein>
<evidence type="ECO:0000256" key="1">
    <source>
        <dbReference type="SAM" id="SignalP"/>
    </source>
</evidence>
<keyword evidence="3" id="KW-1185">Reference proteome</keyword>